<organism evidence="1 2">
    <name type="scientific">Eumeta variegata</name>
    <name type="common">Bagworm moth</name>
    <name type="synonym">Eumeta japonica</name>
    <dbReference type="NCBI Taxonomy" id="151549"/>
    <lineage>
        <taxon>Eukaryota</taxon>
        <taxon>Metazoa</taxon>
        <taxon>Ecdysozoa</taxon>
        <taxon>Arthropoda</taxon>
        <taxon>Hexapoda</taxon>
        <taxon>Insecta</taxon>
        <taxon>Pterygota</taxon>
        <taxon>Neoptera</taxon>
        <taxon>Endopterygota</taxon>
        <taxon>Lepidoptera</taxon>
        <taxon>Glossata</taxon>
        <taxon>Ditrysia</taxon>
        <taxon>Tineoidea</taxon>
        <taxon>Psychidae</taxon>
        <taxon>Oiketicinae</taxon>
        <taxon>Eumeta</taxon>
    </lineage>
</organism>
<protein>
    <submittedName>
        <fullName evidence="1">Uncharacterized protein</fullName>
    </submittedName>
</protein>
<sequence>MSTHLDIRGHVRTSALARLSGRDAGGTGAHRIVSIMGRGYGIVQDTPWLFNKMAGRESSLSTFLPYTRDTSRERHYRVRRGWDKMGPRDIRPPLPAPPPPSCITLAAPQTTPAYQKCVRRF</sequence>
<name>A0A4C1UTW4_EUMVA</name>
<accession>A0A4C1UTW4</accession>
<keyword evidence="2" id="KW-1185">Reference proteome</keyword>
<gene>
    <name evidence="1" type="ORF">EVAR_20205_1</name>
</gene>
<dbReference type="AlphaFoldDB" id="A0A4C1UTW4"/>
<comment type="caution">
    <text evidence="1">The sequence shown here is derived from an EMBL/GenBank/DDBJ whole genome shotgun (WGS) entry which is preliminary data.</text>
</comment>
<dbReference type="EMBL" id="BGZK01000225">
    <property type="protein sequence ID" value="GBP29875.1"/>
    <property type="molecule type" value="Genomic_DNA"/>
</dbReference>
<evidence type="ECO:0000313" key="2">
    <source>
        <dbReference type="Proteomes" id="UP000299102"/>
    </source>
</evidence>
<reference evidence="1 2" key="1">
    <citation type="journal article" date="2019" name="Commun. Biol.">
        <title>The bagworm genome reveals a unique fibroin gene that provides high tensile strength.</title>
        <authorList>
            <person name="Kono N."/>
            <person name="Nakamura H."/>
            <person name="Ohtoshi R."/>
            <person name="Tomita M."/>
            <person name="Numata K."/>
            <person name="Arakawa K."/>
        </authorList>
    </citation>
    <scope>NUCLEOTIDE SEQUENCE [LARGE SCALE GENOMIC DNA]</scope>
</reference>
<evidence type="ECO:0000313" key="1">
    <source>
        <dbReference type="EMBL" id="GBP29875.1"/>
    </source>
</evidence>
<dbReference type="Proteomes" id="UP000299102">
    <property type="component" value="Unassembled WGS sequence"/>
</dbReference>
<proteinExistence type="predicted"/>